<dbReference type="Proteomes" id="UP001063166">
    <property type="component" value="Unassembled WGS sequence"/>
</dbReference>
<sequence length="265" mass="26120">MSFANNDTNNAPKNNTAGAVPGPGNTTQQRRARGQGAGPARDDLSDTAAPRVGTGTLARGEQRPGQGQGPGRDNTAGMYASAGEDQFVRGTTDTDSGPGAGTQFQTQMQNQNQRRQQPQTYDAPTTGGRTGGNTLGSSGTDAYGAGAGMGGTGTGVSTAGAGFSAGGGGGQGEGVGAGESAYGRGGIAPGIGYGGPMYGAGYAAGPGAGQGGISGPQGEVKPSVGDRMRGGAERVAGKLTRNPEMVERGEERSTGEFDATRGQHF</sequence>
<feature type="compositionally biased region" description="Gly residues" evidence="1">
    <location>
        <begin position="145"/>
        <end position="154"/>
    </location>
</feature>
<feature type="region of interest" description="Disordered" evidence="1">
    <location>
        <begin position="206"/>
        <end position="265"/>
    </location>
</feature>
<protein>
    <submittedName>
        <fullName evidence="2">Uncharacterized protein</fullName>
    </submittedName>
</protein>
<evidence type="ECO:0000313" key="2">
    <source>
        <dbReference type="EMBL" id="GLB38671.1"/>
    </source>
</evidence>
<dbReference type="AlphaFoldDB" id="A0A9P3PNS0"/>
<dbReference type="OrthoDB" id="3170343at2759"/>
<feature type="compositionally biased region" description="Basic and acidic residues" evidence="1">
    <location>
        <begin position="224"/>
        <end position="236"/>
    </location>
</feature>
<keyword evidence="3" id="KW-1185">Reference proteome</keyword>
<feature type="compositionally biased region" description="Basic and acidic residues" evidence="1">
    <location>
        <begin position="244"/>
        <end position="265"/>
    </location>
</feature>
<evidence type="ECO:0000313" key="3">
    <source>
        <dbReference type="Proteomes" id="UP001063166"/>
    </source>
</evidence>
<dbReference type="EMBL" id="BRPK01000005">
    <property type="protein sequence ID" value="GLB38671.1"/>
    <property type="molecule type" value="Genomic_DNA"/>
</dbReference>
<evidence type="ECO:0000256" key="1">
    <source>
        <dbReference type="SAM" id="MobiDB-lite"/>
    </source>
</evidence>
<feature type="compositionally biased region" description="Low complexity" evidence="1">
    <location>
        <begin position="102"/>
        <end position="120"/>
    </location>
</feature>
<reference evidence="2" key="1">
    <citation type="submission" date="2022-07" db="EMBL/GenBank/DDBJ databases">
        <title>The genome of Lyophyllum shimeji provides insight into the initial evolution of ectomycorrhizal fungal genome.</title>
        <authorList>
            <person name="Kobayashi Y."/>
            <person name="Shibata T."/>
            <person name="Hirakawa H."/>
            <person name="Shigenobu S."/>
            <person name="Nishiyama T."/>
            <person name="Yamada A."/>
            <person name="Hasebe M."/>
            <person name="Kawaguchi M."/>
        </authorList>
    </citation>
    <scope>NUCLEOTIDE SEQUENCE</scope>
    <source>
        <strain evidence="2">AT787</strain>
    </source>
</reference>
<feature type="compositionally biased region" description="Low complexity" evidence="1">
    <location>
        <begin position="1"/>
        <end position="17"/>
    </location>
</feature>
<comment type="caution">
    <text evidence="2">The sequence shown here is derived from an EMBL/GenBank/DDBJ whole genome shotgun (WGS) entry which is preliminary data.</text>
</comment>
<feature type="compositionally biased region" description="Gly residues" evidence="1">
    <location>
        <begin position="206"/>
        <end position="215"/>
    </location>
</feature>
<organism evidence="2 3">
    <name type="scientific">Lyophyllum shimeji</name>
    <name type="common">Hon-shimeji</name>
    <name type="synonym">Tricholoma shimeji</name>
    <dbReference type="NCBI Taxonomy" id="47721"/>
    <lineage>
        <taxon>Eukaryota</taxon>
        <taxon>Fungi</taxon>
        <taxon>Dikarya</taxon>
        <taxon>Basidiomycota</taxon>
        <taxon>Agaricomycotina</taxon>
        <taxon>Agaricomycetes</taxon>
        <taxon>Agaricomycetidae</taxon>
        <taxon>Agaricales</taxon>
        <taxon>Tricholomatineae</taxon>
        <taxon>Lyophyllaceae</taxon>
        <taxon>Lyophyllum</taxon>
    </lineage>
</organism>
<proteinExistence type="predicted"/>
<feature type="compositionally biased region" description="Low complexity" evidence="1">
    <location>
        <begin position="135"/>
        <end position="144"/>
    </location>
</feature>
<name>A0A9P3PNS0_LYOSH</name>
<feature type="compositionally biased region" description="Gly residues" evidence="1">
    <location>
        <begin position="163"/>
        <end position="173"/>
    </location>
</feature>
<accession>A0A9P3PNS0</accession>
<feature type="region of interest" description="Disordered" evidence="1">
    <location>
        <begin position="1"/>
        <end position="173"/>
    </location>
</feature>
<gene>
    <name evidence="2" type="ORF">LshimejAT787_0505360</name>
</gene>